<name>A0A3L6G7J5_MAIZE</name>
<sequence length="173" mass="19176">MGEGERSLERWIREGARVQLPGVGRHWRKEAGVSSRRSWLGRPWRLEDEDNGKNCSQGERPTGKMEARASSAAAVRGRRSRGAMDDGEEDVAGEWELLLHAMDMEFGGPGKKMEPTPGLVSVCSKGARPWSRRGAAALRARAWGRLGAGRKKVWAAAVWEKKTGRKTKWRLGG</sequence>
<reference evidence="2" key="1">
    <citation type="journal article" date="2018" name="Nat. Genet.">
        <title>Extensive intraspecific gene order and gene structural variations between Mo17 and other maize genomes.</title>
        <authorList>
            <person name="Sun S."/>
            <person name="Zhou Y."/>
            <person name="Chen J."/>
            <person name="Shi J."/>
            <person name="Zhao H."/>
            <person name="Zhao H."/>
            <person name="Song W."/>
            <person name="Zhang M."/>
            <person name="Cui Y."/>
            <person name="Dong X."/>
            <person name="Liu H."/>
            <person name="Ma X."/>
            <person name="Jiao Y."/>
            <person name="Wang B."/>
            <person name="Wei X."/>
            <person name="Stein J.C."/>
            <person name="Glaubitz J.C."/>
            <person name="Lu F."/>
            <person name="Yu G."/>
            <person name="Liang C."/>
            <person name="Fengler K."/>
            <person name="Li B."/>
            <person name="Rafalski A."/>
            <person name="Schnable P.S."/>
            <person name="Ware D.H."/>
            <person name="Buckler E.S."/>
            <person name="Lai J."/>
        </authorList>
    </citation>
    <scope>NUCLEOTIDE SEQUENCE [LARGE SCALE GENOMIC DNA]</scope>
    <source>
        <tissue evidence="2">Seedling</tissue>
    </source>
</reference>
<dbReference type="AlphaFoldDB" id="A0A3L6G7J5"/>
<organism evidence="2">
    <name type="scientific">Zea mays</name>
    <name type="common">Maize</name>
    <dbReference type="NCBI Taxonomy" id="4577"/>
    <lineage>
        <taxon>Eukaryota</taxon>
        <taxon>Viridiplantae</taxon>
        <taxon>Streptophyta</taxon>
        <taxon>Embryophyta</taxon>
        <taxon>Tracheophyta</taxon>
        <taxon>Spermatophyta</taxon>
        <taxon>Magnoliopsida</taxon>
        <taxon>Liliopsida</taxon>
        <taxon>Poales</taxon>
        <taxon>Poaceae</taxon>
        <taxon>PACMAD clade</taxon>
        <taxon>Panicoideae</taxon>
        <taxon>Andropogonodae</taxon>
        <taxon>Andropogoneae</taxon>
        <taxon>Tripsacinae</taxon>
        <taxon>Zea</taxon>
    </lineage>
</organism>
<gene>
    <name evidence="2" type="ORF">Zm00014a_018279</name>
</gene>
<feature type="region of interest" description="Disordered" evidence="1">
    <location>
        <begin position="45"/>
        <end position="88"/>
    </location>
</feature>
<evidence type="ECO:0000256" key="1">
    <source>
        <dbReference type="SAM" id="MobiDB-lite"/>
    </source>
</evidence>
<proteinExistence type="predicted"/>
<dbReference type="Proteomes" id="UP000251960">
    <property type="component" value="Chromosome 10"/>
</dbReference>
<evidence type="ECO:0000313" key="2">
    <source>
        <dbReference type="EMBL" id="PWZ43859.1"/>
    </source>
</evidence>
<comment type="caution">
    <text evidence="2">The sequence shown here is derived from an EMBL/GenBank/DDBJ whole genome shotgun (WGS) entry which is preliminary data.</text>
</comment>
<protein>
    <submittedName>
        <fullName evidence="2">Uncharacterized protein</fullName>
    </submittedName>
</protein>
<dbReference type="ExpressionAtlas" id="A0A3L6G7J5">
    <property type="expression patterns" value="baseline and differential"/>
</dbReference>
<dbReference type="EMBL" id="NCVQ01000002">
    <property type="protein sequence ID" value="PWZ43859.1"/>
    <property type="molecule type" value="Genomic_DNA"/>
</dbReference>
<accession>A0A3L6G7J5</accession>